<proteinExistence type="predicted"/>
<sequence>GCADRQGNPYLKAALGQMATGAAKTDTFLGERYRRLVKRMAKKKALAAIERSILVVIFHLLSNPTATFTDLGSDYYAKRIDQKRRTDQLVRQLEALGHHVTLAPAA</sequence>
<comment type="caution">
    <text evidence="1">The sequence shown here is derived from an EMBL/GenBank/DDBJ whole genome shotgun (WGS) entry which is preliminary data.</text>
</comment>
<organism evidence="1">
    <name type="scientific">mine drainage metagenome</name>
    <dbReference type="NCBI Taxonomy" id="410659"/>
    <lineage>
        <taxon>unclassified sequences</taxon>
        <taxon>metagenomes</taxon>
        <taxon>ecological metagenomes</taxon>
    </lineage>
</organism>
<feature type="non-terminal residue" evidence="1">
    <location>
        <position position="1"/>
    </location>
</feature>
<gene>
    <name evidence="1" type="ORF">B2A_05622</name>
</gene>
<name>T1AG66_9ZZZZ</name>
<reference evidence="1" key="2">
    <citation type="journal article" date="2014" name="ISME J.">
        <title>Microbial stratification in low pH oxic and suboxic macroscopic growths along an acid mine drainage.</title>
        <authorList>
            <person name="Mendez-Garcia C."/>
            <person name="Mesa V."/>
            <person name="Sprenger R.R."/>
            <person name="Richter M."/>
            <person name="Diez M.S."/>
            <person name="Solano J."/>
            <person name="Bargiela R."/>
            <person name="Golyshina O.V."/>
            <person name="Manteca A."/>
            <person name="Ramos J.L."/>
            <person name="Gallego J.R."/>
            <person name="Llorente I."/>
            <person name="Martins Dos Santos V.A."/>
            <person name="Jensen O.N."/>
            <person name="Pelaez A.I."/>
            <person name="Sanchez J."/>
            <person name="Ferrer M."/>
        </authorList>
    </citation>
    <scope>NUCLEOTIDE SEQUENCE</scope>
</reference>
<dbReference type="EMBL" id="AUZZ01003917">
    <property type="protein sequence ID" value="EQD55613.1"/>
    <property type="molecule type" value="Genomic_DNA"/>
</dbReference>
<evidence type="ECO:0000313" key="1">
    <source>
        <dbReference type="EMBL" id="EQD55613.1"/>
    </source>
</evidence>
<accession>T1AG66</accession>
<protein>
    <submittedName>
        <fullName evidence="1">Transposase IS116/IS110/IS902 family protein</fullName>
    </submittedName>
</protein>
<reference evidence="1" key="1">
    <citation type="submission" date="2013-08" db="EMBL/GenBank/DDBJ databases">
        <authorList>
            <person name="Mendez C."/>
            <person name="Richter M."/>
            <person name="Ferrer M."/>
            <person name="Sanchez J."/>
        </authorList>
    </citation>
    <scope>NUCLEOTIDE SEQUENCE</scope>
</reference>
<dbReference type="AlphaFoldDB" id="T1AG66"/>